<gene>
    <name evidence="1" type="ORF">HB662_25080</name>
</gene>
<comment type="caution">
    <text evidence="1">The sequence shown here is derived from an EMBL/GenBank/DDBJ whole genome shotgun (WGS) entry which is preliminary data.</text>
</comment>
<evidence type="ECO:0000313" key="1">
    <source>
        <dbReference type="EMBL" id="NKE48076.1"/>
    </source>
</evidence>
<sequence length="238" mass="25647">MPISIADLRTTPFQVGTYAPAGAGMPLLRRTDGSALGTGIPPENEHLVAHNGIVGYTNGPAAQPGSQLISFRAAGTHNNAAYLLYRDNNISSITFDSSVNRFFTDNLSGCSVFVDRLPNGNMVVYHANVQGGAYRPTEEQSLNVRYERQLAVAVKRQYHINAARHYAGAVSVGSLFKDRYNANAAAAVNVARFANTPVLALGTTVVGFRTGAGWQFWYQTWIRSAANVFVVAGAEQFC</sequence>
<dbReference type="Proteomes" id="UP000765160">
    <property type="component" value="Unassembled WGS sequence"/>
</dbReference>
<accession>A0ABX1F773</accession>
<keyword evidence="2" id="KW-1185">Reference proteome</keyword>
<evidence type="ECO:0000313" key="2">
    <source>
        <dbReference type="Proteomes" id="UP000765160"/>
    </source>
</evidence>
<proteinExistence type="predicted"/>
<dbReference type="RefSeq" id="WP_168054109.1">
    <property type="nucleotide sequence ID" value="NZ_JAATJR010000008.1"/>
</dbReference>
<reference evidence="1 2" key="1">
    <citation type="submission" date="2020-03" db="EMBL/GenBank/DDBJ databases">
        <title>Roseomonas selenitidurans sp. nov. isolated from soil.</title>
        <authorList>
            <person name="Liu H."/>
        </authorList>
    </citation>
    <scope>NUCLEOTIDE SEQUENCE [LARGE SCALE GENOMIC DNA]</scope>
    <source>
        <strain evidence="1 2">JCM 15073</strain>
    </source>
</reference>
<protein>
    <submittedName>
        <fullName evidence="1">Uncharacterized protein</fullName>
    </submittedName>
</protein>
<dbReference type="EMBL" id="JAAVTX010000008">
    <property type="protein sequence ID" value="NKE48076.1"/>
    <property type="molecule type" value="Genomic_DNA"/>
</dbReference>
<name>A0ABX1F773_9PROT</name>
<organism evidence="1 2">
    <name type="scientific">Falsiroseomonas frigidaquae</name>
    <dbReference type="NCBI Taxonomy" id="487318"/>
    <lineage>
        <taxon>Bacteria</taxon>
        <taxon>Pseudomonadati</taxon>
        <taxon>Pseudomonadota</taxon>
        <taxon>Alphaproteobacteria</taxon>
        <taxon>Acetobacterales</taxon>
        <taxon>Roseomonadaceae</taxon>
        <taxon>Falsiroseomonas</taxon>
    </lineage>
</organism>